<dbReference type="InterPro" id="IPR036390">
    <property type="entry name" value="WH_DNA-bd_sf"/>
</dbReference>
<sequence>MSKQELAYQTIRQRILEGVYGPGYRIVIDELARELGCSAIPVREAIRRLEAEGLIAYTRNAGARVVTIDERQYVDVLSTLAVLEGHATALAAPRMSPRDLAPLRAFEEEMQRAVEAGDMLRYSALNRAYHEAIYAHCPNRYLVAQIENAWARLDSMRHSIFVLLPGRARTSLEDHRRITDLIERRAPAEEIERVVREHKLATARAFQAWVSHREELVKMSAGGGAPASLEIELTG</sequence>
<dbReference type="Proteomes" id="UP001165306">
    <property type="component" value="Unassembled WGS sequence"/>
</dbReference>
<dbReference type="InterPro" id="IPR000485">
    <property type="entry name" value="AsnC-type_HTH_dom"/>
</dbReference>
<dbReference type="Gene3D" id="1.10.10.10">
    <property type="entry name" value="Winged helix-like DNA-binding domain superfamily/Winged helix DNA-binding domain"/>
    <property type="match status" value="1"/>
</dbReference>
<dbReference type="InterPro" id="IPR000524">
    <property type="entry name" value="Tscrpt_reg_HTH_GntR"/>
</dbReference>
<dbReference type="GO" id="GO:0043565">
    <property type="term" value="F:sequence-specific DNA binding"/>
    <property type="evidence" value="ECO:0007669"/>
    <property type="project" value="InterPro"/>
</dbReference>
<dbReference type="EMBL" id="JAMSLR010000001">
    <property type="protein sequence ID" value="MCM8747627.1"/>
    <property type="molecule type" value="Genomic_DNA"/>
</dbReference>
<evidence type="ECO:0000256" key="1">
    <source>
        <dbReference type="ARBA" id="ARBA00023015"/>
    </source>
</evidence>
<dbReference type="PANTHER" id="PTHR43537:SF24">
    <property type="entry name" value="GLUCONATE OPERON TRANSCRIPTIONAL REPRESSOR"/>
    <property type="match status" value="1"/>
</dbReference>
<dbReference type="InterPro" id="IPR011711">
    <property type="entry name" value="GntR_C"/>
</dbReference>
<dbReference type="SUPFAM" id="SSF48008">
    <property type="entry name" value="GntR ligand-binding domain-like"/>
    <property type="match status" value="1"/>
</dbReference>
<protein>
    <submittedName>
        <fullName evidence="5">GntR family transcriptional regulator</fullName>
    </submittedName>
</protein>
<dbReference type="AlphaFoldDB" id="A0AA41W9G7"/>
<comment type="caution">
    <text evidence="5">The sequence shown here is derived from an EMBL/GenBank/DDBJ whole genome shotgun (WGS) entry which is preliminary data.</text>
</comment>
<keyword evidence="2" id="KW-0238">DNA-binding</keyword>
<keyword evidence="1" id="KW-0805">Transcription regulation</keyword>
<keyword evidence="6" id="KW-1185">Reference proteome</keyword>
<dbReference type="Gene3D" id="1.20.120.530">
    <property type="entry name" value="GntR ligand-binding domain-like"/>
    <property type="match status" value="1"/>
</dbReference>
<dbReference type="SUPFAM" id="SSF46785">
    <property type="entry name" value="Winged helix' DNA-binding domain"/>
    <property type="match status" value="1"/>
</dbReference>
<gene>
    <name evidence="5" type="ORF">NET02_00545</name>
</gene>
<dbReference type="PROSITE" id="PS50949">
    <property type="entry name" value="HTH_GNTR"/>
    <property type="match status" value="1"/>
</dbReference>
<dbReference type="CDD" id="cd07377">
    <property type="entry name" value="WHTH_GntR"/>
    <property type="match status" value="1"/>
</dbReference>
<evidence type="ECO:0000256" key="3">
    <source>
        <dbReference type="ARBA" id="ARBA00023163"/>
    </source>
</evidence>
<dbReference type="SMART" id="SM00345">
    <property type="entry name" value="HTH_GNTR"/>
    <property type="match status" value="1"/>
</dbReference>
<dbReference type="SMART" id="SM00895">
    <property type="entry name" value="FCD"/>
    <property type="match status" value="1"/>
</dbReference>
<dbReference type="PRINTS" id="PR00033">
    <property type="entry name" value="HTHASNC"/>
</dbReference>
<dbReference type="GO" id="GO:0003700">
    <property type="term" value="F:DNA-binding transcription factor activity"/>
    <property type="evidence" value="ECO:0007669"/>
    <property type="project" value="InterPro"/>
</dbReference>
<proteinExistence type="predicted"/>
<reference evidence="5" key="1">
    <citation type="submission" date="2022-06" db="EMBL/GenBank/DDBJ databases">
        <title>CFH 74404 Thermomicrobiaceae sp.</title>
        <authorList>
            <person name="Ming H."/>
            <person name="Li W.-J."/>
            <person name="Zhao Z."/>
        </authorList>
    </citation>
    <scope>NUCLEOTIDE SEQUENCE</scope>
    <source>
        <strain evidence="5">CFH 74404</strain>
    </source>
</reference>
<dbReference type="InterPro" id="IPR036388">
    <property type="entry name" value="WH-like_DNA-bd_sf"/>
</dbReference>
<name>A0AA41W9G7_9BACT</name>
<dbReference type="Pfam" id="PF00392">
    <property type="entry name" value="GntR"/>
    <property type="match status" value="1"/>
</dbReference>
<organism evidence="5 6">
    <name type="scientific">Thermalbibacter longus</name>
    <dbReference type="NCBI Taxonomy" id="2951981"/>
    <lineage>
        <taxon>Bacteria</taxon>
        <taxon>Pseudomonadati</taxon>
        <taxon>Thermomicrobiota</taxon>
        <taxon>Thermomicrobia</taxon>
        <taxon>Thermomicrobiales</taxon>
        <taxon>Thermomicrobiaceae</taxon>
        <taxon>Thermalbibacter</taxon>
    </lineage>
</organism>
<accession>A0AA41W9G7</accession>
<dbReference type="Pfam" id="PF07729">
    <property type="entry name" value="FCD"/>
    <property type="match status" value="1"/>
</dbReference>
<keyword evidence="3" id="KW-0804">Transcription</keyword>
<feature type="domain" description="HTH gntR-type" evidence="4">
    <location>
        <begin position="1"/>
        <end position="68"/>
    </location>
</feature>
<evidence type="ECO:0000313" key="5">
    <source>
        <dbReference type="EMBL" id="MCM8747627.1"/>
    </source>
</evidence>
<evidence type="ECO:0000256" key="2">
    <source>
        <dbReference type="ARBA" id="ARBA00023125"/>
    </source>
</evidence>
<evidence type="ECO:0000259" key="4">
    <source>
        <dbReference type="PROSITE" id="PS50949"/>
    </source>
</evidence>
<dbReference type="InterPro" id="IPR008920">
    <property type="entry name" value="TF_FadR/GntR_C"/>
</dbReference>
<evidence type="ECO:0000313" key="6">
    <source>
        <dbReference type="Proteomes" id="UP001165306"/>
    </source>
</evidence>
<dbReference type="PANTHER" id="PTHR43537">
    <property type="entry name" value="TRANSCRIPTIONAL REGULATOR, GNTR FAMILY"/>
    <property type="match status" value="1"/>
</dbReference>
<dbReference type="RefSeq" id="WP_284055412.1">
    <property type="nucleotide sequence ID" value="NZ_JAMSLR010000001.1"/>
</dbReference>